<dbReference type="GO" id="GO:0032979">
    <property type="term" value="P:protein insertion into mitochondrial inner membrane from matrix"/>
    <property type="evidence" value="ECO:0007669"/>
    <property type="project" value="TreeGrafter"/>
</dbReference>
<keyword evidence="4 7" id="KW-1133">Transmembrane helix</keyword>
<evidence type="ECO:0000256" key="3">
    <source>
        <dbReference type="ARBA" id="ARBA00022692"/>
    </source>
</evidence>
<dbReference type="STRING" id="1314674.A0A0D7B2W9"/>
<sequence length="450" mass="46938">MGLRVDACRKVYSSPRPRPKISFADHTQRCVEPGNWDHAARTSYSFAEAEGRSRARWKAGFGSEALDINNYALLGIAIRMGLTHGPAANRSFSLWPSSSSSKLPATTEETAAATTPDSVYIPDVPASTEAADILSNASSAPDAISSLLPDIATAALTSSSSSNILTSLTTLTSSSPFLPPGLYLTLLETISTSLSLPALQSIILTAVVMRVAVAPLMVVSQQELAKGAPIAAEMAILNTRMREAYTKKGISVEERNARLQAIQAEIRTLQATTGARPMRSLTAVVGQVTASIGQFVGVQALCAAGATHAALGMQLSESGVAWVPSLLEVAPGGLAAVACGLVFVQAKLGQREQPPGSPMAPMMKWFPVVMPGLTYLGITALQLPAALVLSMATFSAVHSVQSLIMQIPAVRRVLGLLPLGTAIAPAPVSPAAQGASIQTPLKSVAPKRRK</sequence>
<proteinExistence type="inferred from homology"/>
<evidence type="ECO:0000256" key="6">
    <source>
        <dbReference type="SAM" id="MobiDB-lite"/>
    </source>
</evidence>
<reference evidence="8 9" key="1">
    <citation type="journal article" date="2015" name="Fungal Genet. Biol.">
        <title>Evolution of novel wood decay mechanisms in Agaricales revealed by the genome sequences of Fistulina hepatica and Cylindrobasidium torrendii.</title>
        <authorList>
            <person name="Floudas D."/>
            <person name="Held B.W."/>
            <person name="Riley R."/>
            <person name="Nagy L.G."/>
            <person name="Koehler G."/>
            <person name="Ransdell A.S."/>
            <person name="Younus H."/>
            <person name="Chow J."/>
            <person name="Chiniquy J."/>
            <person name="Lipzen A."/>
            <person name="Tritt A."/>
            <person name="Sun H."/>
            <person name="Haridas S."/>
            <person name="LaButti K."/>
            <person name="Ohm R.A."/>
            <person name="Kues U."/>
            <person name="Blanchette R.A."/>
            <person name="Grigoriev I.V."/>
            <person name="Minto R.E."/>
            <person name="Hibbett D.S."/>
        </authorList>
    </citation>
    <scope>NUCLEOTIDE SEQUENCE [LARGE SCALE GENOMIC DNA]</scope>
    <source>
        <strain evidence="8 9">FP15055 ss-10</strain>
    </source>
</reference>
<feature type="transmembrane region" description="Helical" evidence="7">
    <location>
        <begin position="365"/>
        <end position="392"/>
    </location>
</feature>
<evidence type="ECO:0000256" key="4">
    <source>
        <dbReference type="ARBA" id="ARBA00022989"/>
    </source>
</evidence>
<gene>
    <name evidence="8" type="ORF">CYLTODRAFT_413722</name>
</gene>
<evidence type="ECO:0000256" key="7">
    <source>
        <dbReference type="SAM" id="Phobius"/>
    </source>
</evidence>
<feature type="region of interest" description="Disordered" evidence="6">
    <location>
        <begin position="97"/>
        <end position="119"/>
    </location>
</feature>
<dbReference type="Proteomes" id="UP000054007">
    <property type="component" value="Unassembled WGS sequence"/>
</dbReference>
<dbReference type="OrthoDB" id="2896813at2759"/>
<evidence type="ECO:0000256" key="2">
    <source>
        <dbReference type="ARBA" id="ARBA00009877"/>
    </source>
</evidence>
<keyword evidence="9" id="KW-1185">Reference proteome</keyword>
<evidence type="ECO:0000256" key="5">
    <source>
        <dbReference type="ARBA" id="ARBA00023136"/>
    </source>
</evidence>
<dbReference type="PANTHER" id="PTHR12428:SF65">
    <property type="entry name" value="CYTOCHROME C OXIDASE ASSEMBLY PROTEIN COX18, MITOCHONDRIAL"/>
    <property type="match status" value="1"/>
</dbReference>
<dbReference type="AlphaFoldDB" id="A0A0D7B2W9"/>
<protein>
    <submittedName>
        <fullName evidence="8">Uncharacterized protein</fullName>
    </submittedName>
</protein>
<dbReference type="EMBL" id="KN880667">
    <property type="protein sequence ID" value="KIY63871.1"/>
    <property type="molecule type" value="Genomic_DNA"/>
</dbReference>
<evidence type="ECO:0000256" key="1">
    <source>
        <dbReference type="ARBA" id="ARBA00004141"/>
    </source>
</evidence>
<organism evidence="8 9">
    <name type="scientific">Cylindrobasidium torrendii FP15055 ss-10</name>
    <dbReference type="NCBI Taxonomy" id="1314674"/>
    <lineage>
        <taxon>Eukaryota</taxon>
        <taxon>Fungi</taxon>
        <taxon>Dikarya</taxon>
        <taxon>Basidiomycota</taxon>
        <taxon>Agaricomycotina</taxon>
        <taxon>Agaricomycetes</taxon>
        <taxon>Agaricomycetidae</taxon>
        <taxon>Agaricales</taxon>
        <taxon>Marasmiineae</taxon>
        <taxon>Physalacriaceae</taxon>
        <taxon>Cylindrobasidium</taxon>
    </lineage>
</organism>
<keyword evidence="5 7" id="KW-0472">Membrane</keyword>
<comment type="subcellular location">
    <subcellularLocation>
        <location evidence="1">Membrane</location>
        <topology evidence="1">Multi-pass membrane protein</topology>
    </subcellularLocation>
</comment>
<evidence type="ECO:0000313" key="8">
    <source>
        <dbReference type="EMBL" id="KIY63871.1"/>
    </source>
</evidence>
<dbReference type="GO" id="GO:0032977">
    <property type="term" value="F:membrane insertase activity"/>
    <property type="evidence" value="ECO:0007669"/>
    <property type="project" value="InterPro"/>
</dbReference>
<accession>A0A0D7B2W9</accession>
<keyword evidence="3 7" id="KW-0812">Transmembrane</keyword>
<dbReference type="PANTHER" id="PTHR12428">
    <property type="entry name" value="OXA1"/>
    <property type="match status" value="1"/>
</dbReference>
<comment type="similarity">
    <text evidence="2">Belongs to the OXA1/ALB3/YidC family.</text>
</comment>
<name>A0A0D7B2W9_9AGAR</name>
<evidence type="ECO:0000313" key="9">
    <source>
        <dbReference type="Proteomes" id="UP000054007"/>
    </source>
</evidence>
<dbReference type="GO" id="GO:0005743">
    <property type="term" value="C:mitochondrial inner membrane"/>
    <property type="evidence" value="ECO:0007669"/>
    <property type="project" value="TreeGrafter"/>
</dbReference>
<feature type="compositionally biased region" description="Low complexity" evidence="6">
    <location>
        <begin position="97"/>
        <end position="115"/>
    </location>
</feature>
<dbReference type="InterPro" id="IPR001708">
    <property type="entry name" value="YidC/ALB3/OXA1/COX18"/>
</dbReference>